<feature type="non-terminal residue" evidence="2">
    <location>
        <position position="1"/>
    </location>
</feature>
<feature type="region of interest" description="Disordered" evidence="1">
    <location>
        <begin position="120"/>
        <end position="140"/>
    </location>
</feature>
<feature type="region of interest" description="Disordered" evidence="1">
    <location>
        <begin position="175"/>
        <end position="245"/>
    </location>
</feature>
<sequence length="245" mass="26356">MCERTGKSETARRTGRSSSDAPTLSKHAFDFPKAEVNNWPLTLEDTHVTSTLSWCQHEDLRALSIPLYDLMGDETLVAAQAFMRDGVPGAVVWLGYSWMDGPQEHWGHLLFNLISDFARGSPQESTTHTETSALSSPSASPSLDNIFLIASSSASGSDGALTEAVRRLIQDMSSVGPAVYPPPPSPDPPGHPSPTSPLPHPSTPMPPSDPLMPPSSPPKPPRPPKKPPLRKRPPPAMPPTQTPLQ</sequence>
<dbReference type="EMBL" id="BMAR01000019">
    <property type="protein sequence ID" value="GFR47669.1"/>
    <property type="molecule type" value="Genomic_DNA"/>
</dbReference>
<evidence type="ECO:0000256" key="1">
    <source>
        <dbReference type="SAM" id="MobiDB-lite"/>
    </source>
</evidence>
<evidence type="ECO:0000313" key="2">
    <source>
        <dbReference type="EMBL" id="GFR47669.1"/>
    </source>
</evidence>
<keyword evidence="3" id="KW-1185">Reference proteome</keyword>
<comment type="caution">
    <text evidence="2">The sequence shown here is derived from an EMBL/GenBank/DDBJ whole genome shotgun (WGS) entry which is preliminary data.</text>
</comment>
<feature type="compositionally biased region" description="Basic residues" evidence="1">
    <location>
        <begin position="222"/>
        <end position="233"/>
    </location>
</feature>
<feature type="compositionally biased region" description="Polar residues" evidence="1">
    <location>
        <begin position="122"/>
        <end position="131"/>
    </location>
</feature>
<protein>
    <submittedName>
        <fullName evidence="2">Uncharacterized protein</fullName>
    </submittedName>
</protein>
<feature type="compositionally biased region" description="Basic and acidic residues" evidence="1">
    <location>
        <begin position="1"/>
        <end position="12"/>
    </location>
</feature>
<dbReference type="Proteomes" id="UP001054857">
    <property type="component" value="Unassembled WGS sequence"/>
</dbReference>
<dbReference type="AlphaFoldDB" id="A0AAD3DT77"/>
<accession>A0AAD3DT77</accession>
<proteinExistence type="predicted"/>
<evidence type="ECO:0000313" key="3">
    <source>
        <dbReference type="Proteomes" id="UP001054857"/>
    </source>
</evidence>
<feature type="compositionally biased region" description="Pro residues" evidence="1">
    <location>
        <begin position="179"/>
        <end position="221"/>
    </location>
</feature>
<reference evidence="2 3" key="1">
    <citation type="journal article" date="2021" name="Sci. Rep.">
        <title>Genome sequencing of the multicellular alga Astrephomene provides insights into convergent evolution of germ-soma differentiation.</title>
        <authorList>
            <person name="Yamashita S."/>
            <person name="Yamamoto K."/>
            <person name="Matsuzaki R."/>
            <person name="Suzuki S."/>
            <person name="Yamaguchi H."/>
            <person name="Hirooka S."/>
            <person name="Minakuchi Y."/>
            <person name="Miyagishima S."/>
            <person name="Kawachi M."/>
            <person name="Toyoda A."/>
            <person name="Nozaki H."/>
        </authorList>
    </citation>
    <scope>NUCLEOTIDE SEQUENCE [LARGE SCALE GENOMIC DNA]</scope>
    <source>
        <strain evidence="2 3">NIES-4017</strain>
    </source>
</reference>
<name>A0AAD3DT77_9CHLO</name>
<gene>
    <name evidence="2" type="ORF">Agub_g9413</name>
</gene>
<feature type="compositionally biased region" description="Pro residues" evidence="1">
    <location>
        <begin position="234"/>
        <end position="245"/>
    </location>
</feature>
<organism evidence="2 3">
    <name type="scientific">Astrephomene gubernaculifera</name>
    <dbReference type="NCBI Taxonomy" id="47775"/>
    <lineage>
        <taxon>Eukaryota</taxon>
        <taxon>Viridiplantae</taxon>
        <taxon>Chlorophyta</taxon>
        <taxon>core chlorophytes</taxon>
        <taxon>Chlorophyceae</taxon>
        <taxon>CS clade</taxon>
        <taxon>Chlamydomonadales</taxon>
        <taxon>Astrephomenaceae</taxon>
        <taxon>Astrephomene</taxon>
    </lineage>
</organism>
<feature type="region of interest" description="Disordered" evidence="1">
    <location>
        <begin position="1"/>
        <end position="25"/>
    </location>
</feature>